<keyword evidence="1" id="KW-0378">Hydrolase</keyword>
<keyword evidence="4" id="KW-1185">Reference proteome</keyword>
<dbReference type="CDD" id="cd01014">
    <property type="entry name" value="nicotinamidase_related"/>
    <property type="match status" value="1"/>
</dbReference>
<dbReference type="Gene3D" id="3.40.50.850">
    <property type="entry name" value="Isochorismatase-like"/>
    <property type="match status" value="1"/>
</dbReference>
<dbReference type="SUPFAM" id="SSF52499">
    <property type="entry name" value="Isochorismatase-like hydrolases"/>
    <property type="match status" value="1"/>
</dbReference>
<sequence>MTAPSFSPGPKAALVVVDVQQAFGDVEFWGTRNNPECEKNIETLIAHWRKTGRPVVFVRHDSTNESSPLHPSSPGNQFKDVITGEPDLLVVKSVNSSFHGTPDLHQWLQQEGVTELVVCGITTNHCCETTARVGGNLGYQVFFTLDATHTFDRQSPEGEVIPADTLGKITATNLHEEFATITTTEELITA</sequence>
<dbReference type="InterPro" id="IPR000868">
    <property type="entry name" value="Isochorismatase-like_dom"/>
</dbReference>
<evidence type="ECO:0000259" key="2">
    <source>
        <dbReference type="Pfam" id="PF00857"/>
    </source>
</evidence>
<proteinExistence type="predicted"/>
<evidence type="ECO:0000313" key="3">
    <source>
        <dbReference type="EMBL" id="MVT25243.1"/>
    </source>
</evidence>
<feature type="domain" description="Isochorismatase-like" evidence="2">
    <location>
        <begin position="12"/>
        <end position="155"/>
    </location>
</feature>
<dbReference type="PANTHER" id="PTHR43540">
    <property type="entry name" value="PEROXYUREIDOACRYLATE/UREIDOACRYLATE AMIDOHYDROLASE-RELATED"/>
    <property type="match status" value="1"/>
</dbReference>
<accession>A0A7K1UFI1</accession>
<organism evidence="3 4">
    <name type="scientific">Nesterenkonia alkaliphila</name>
    <dbReference type="NCBI Taxonomy" id="1463631"/>
    <lineage>
        <taxon>Bacteria</taxon>
        <taxon>Bacillati</taxon>
        <taxon>Actinomycetota</taxon>
        <taxon>Actinomycetes</taxon>
        <taxon>Micrococcales</taxon>
        <taxon>Micrococcaceae</taxon>
        <taxon>Nesterenkonia</taxon>
    </lineage>
</organism>
<dbReference type="Proteomes" id="UP000460157">
    <property type="component" value="Unassembled WGS sequence"/>
</dbReference>
<comment type="caution">
    <text evidence="3">The sequence shown here is derived from an EMBL/GenBank/DDBJ whole genome shotgun (WGS) entry which is preliminary data.</text>
</comment>
<protein>
    <submittedName>
        <fullName evidence="3">Isochorismatase family protein</fullName>
    </submittedName>
</protein>
<name>A0A7K1UFI1_9MICC</name>
<dbReference type="InterPro" id="IPR050272">
    <property type="entry name" value="Isochorismatase-like_hydrls"/>
</dbReference>
<dbReference type="InterPro" id="IPR036380">
    <property type="entry name" value="Isochorismatase-like_sf"/>
</dbReference>
<reference evidence="3 4" key="1">
    <citation type="submission" date="2019-12" db="EMBL/GenBank/DDBJ databases">
        <title>Nesterenkonia muleiensis sp. nov., a novel actinobacterium isolated from sap of Populus euphratica.</title>
        <authorList>
            <person name="Wang R."/>
        </authorList>
    </citation>
    <scope>NUCLEOTIDE SEQUENCE [LARGE SCALE GENOMIC DNA]</scope>
    <source>
        <strain evidence="3 4">F10</strain>
    </source>
</reference>
<dbReference type="RefSeq" id="WP_157321058.1">
    <property type="nucleotide sequence ID" value="NZ_BMFX01000016.1"/>
</dbReference>
<dbReference type="OrthoDB" id="9794942at2"/>
<dbReference type="AlphaFoldDB" id="A0A7K1UFI1"/>
<evidence type="ECO:0000256" key="1">
    <source>
        <dbReference type="ARBA" id="ARBA00022801"/>
    </source>
</evidence>
<evidence type="ECO:0000313" key="4">
    <source>
        <dbReference type="Proteomes" id="UP000460157"/>
    </source>
</evidence>
<dbReference type="GO" id="GO:0016787">
    <property type="term" value="F:hydrolase activity"/>
    <property type="evidence" value="ECO:0007669"/>
    <property type="project" value="UniProtKB-KW"/>
</dbReference>
<dbReference type="Pfam" id="PF00857">
    <property type="entry name" value="Isochorismatase"/>
    <property type="match status" value="1"/>
</dbReference>
<dbReference type="PANTHER" id="PTHR43540:SF1">
    <property type="entry name" value="ISOCHORISMATASE HYDROLASE"/>
    <property type="match status" value="1"/>
</dbReference>
<dbReference type="EMBL" id="WRPM01000018">
    <property type="protein sequence ID" value="MVT25243.1"/>
    <property type="molecule type" value="Genomic_DNA"/>
</dbReference>
<gene>
    <name evidence="3" type="ORF">GNZ21_02500</name>
</gene>